<dbReference type="KEGG" id="vg:5601973"/>
<protein>
    <submittedName>
        <fullName evidence="2">Gp036</fullName>
    </submittedName>
</protein>
<reference evidence="2 3" key="1">
    <citation type="journal article" date="2007" name="Virology">
        <title>KSY1, a lactococcal phage with a T7-like transcription.</title>
        <authorList>
            <person name="Chopin A."/>
            <person name="Deveau H."/>
            <person name="Ehrlich S.D."/>
            <person name="Moineau S."/>
            <person name="Chopin M.C."/>
        </authorList>
    </citation>
    <scope>NUCLEOTIDE SEQUENCE</scope>
</reference>
<evidence type="ECO:0000313" key="2">
    <source>
        <dbReference type="EMBL" id="ABG21578.1"/>
    </source>
</evidence>
<name>A6MAA0_9CAUD</name>
<organism evidence="2 3">
    <name type="scientific">Lactococcus phage KSY1</name>
    <dbReference type="NCBI Taxonomy" id="2913972"/>
    <lineage>
        <taxon>Viruses</taxon>
        <taxon>Duplodnaviria</taxon>
        <taxon>Heunggongvirae</taxon>
        <taxon>Uroviricota</taxon>
        <taxon>Caudoviricetes</taxon>
        <taxon>Chopinvirus</taxon>
        <taxon>Chopinvirus KSY1</taxon>
    </lineage>
</organism>
<feature type="compositionally biased region" description="Low complexity" evidence="1">
    <location>
        <begin position="167"/>
        <end position="179"/>
    </location>
</feature>
<feature type="region of interest" description="Disordered" evidence="1">
    <location>
        <begin position="149"/>
        <end position="179"/>
    </location>
</feature>
<proteinExistence type="predicted"/>
<feature type="compositionally biased region" description="Polar residues" evidence="1">
    <location>
        <begin position="149"/>
        <end position="166"/>
    </location>
</feature>
<dbReference type="EMBL" id="DQ535032">
    <property type="protein sequence ID" value="ABG21578.1"/>
    <property type="molecule type" value="Genomic_DNA"/>
</dbReference>
<evidence type="ECO:0000256" key="1">
    <source>
        <dbReference type="SAM" id="MobiDB-lite"/>
    </source>
</evidence>
<evidence type="ECO:0000313" key="3">
    <source>
        <dbReference type="Proteomes" id="UP000000714"/>
    </source>
</evidence>
<gene>
    <name evidence="2" type="ORF">KSY1p036</name>
</gene>
<dbReference type="Proteomes" id="UP000000714">
    <property type="component" value="Segment"/>
</dbReference>
<sequence>MKLDYTVNSLNEIKSSRQGGVFSSIPDKPSIKRSELGVPSNLQKATMTTKATSSNMTMKQRVGSSHVENSIAVMTSDKSQRNSIRNFGWNPYSKADLALQKVRKNLSNTDRLDFVSKSIHNTAFQNLTPQDKQNIQKIAYNEDAVANMQAQKADTPTVQGNIKQPRNTQQNQQGANQNG</sequence>
<dbReference type="RefSeq" id="YP_001469034.1">
    <property type="nucleotide sequence ID" value="NC_009817.1"/>
</dbReference>
<keyword evidence="3" id="KW-1185">Reference proteome</keyword>
<accession>A6MAA0</accession>
<dbReference type="GeneID" id="5601973"/>